<dbReference type="SUPFAM" id="SSF46785">
    <property type="entry name" value="Winged helix' DNA-binding domain"/>
    <property type="match status" value="1"/>
</dbReference>
<accession>A0A7G7CP57</accession>
<dbReference type="AlphaFoldDB" id="A0A7G7CP57"/>
<gene>
    <name evidence="1" type="ORF">H0194_10115</name>
</gene>
<organism evidence="1 2">
    <name type="scientific">Corynebacterium incognita</name>
    <dbReference type="NCBI Taxonomy" id="2754725"/>
    <lineage>
        <taxon>Bacteria</taxon>
        <taxon>Bacillati</taxon>
        <taxon>Actinomycetota</taxon>
        <taxon>Actinomycetes</taxon>
        <taxon>Mycobacteriales</taxon>
        <taxon>Corynebacteriaceae</taxon>
        <taxon>Corynebacterium</taxon>
    </lineage>
</organism>
<dbReference type="Gene3D" id="1.10.10.10">
    <property type="entry name" value="Winged helix-like DNA-binding domain superfamily/Winged helix DNA-binding domain"/>
    <property type="match status" value="1"/>
</dbReference>
<sequence>MATQHSAPRAAAELFPESLTLSPKQREVLNTLQTFPEGARAADVAAKLGMHVNTARGHLDELVAHDAVRVVTAPAKGRGRPSLIFQVRVPDNRSIAEEYVTLIEVLAGMVASRDDLSSADLNMAREIGTKWARTMKLYGEDLANSGSVLAPVFRRLRDMGFDPTVQPDTPSGESQVDLNACPFTTASAQPSPFICAVHDGFLQEAMRSHTDGKTSLTLIPRSGPGTCAVRLAPAGEERDASTPSA</sequence>
<protein>
    <submittedName>
        <fullName evidence="1">Transcriptional regulator</fullName>
    </submittedName>
</protein>
<name>A0A7G7CP57_9CORY</name>
<evidence type="ECO:0000313" key="2">
    <source>
        <dbReference type="Proteomes" id="UP000515743"/>
    </source>
</evidence>
<dbReference type="RefSeq" id="WP_185175747.1">
    <property type="nucleotide sequence ID" value="NZ_CP059404.1"/>
</dbReference>
<keyword evidence="2" id="KW-1185">Reference proteome</keyword>
<evidence type="ECO:0000313" key="1">
    <source>
        <dbReference type="EMBL" id="QNE89373.1"/>
    </source>
</evidence>
<dbReference type="KEGG" id="cik:H0194_10115"/>
<dbReference type="Proteomes" id="UP000515743">
    <property type="component" value="Chromosome"/>
</dbReference>
<dbReference type="InterPro" id="IPR036390">
    <property type="entry name" value="WH_DNA-bd_sf"/>
</dbReference>
<dbReference type="EMBL" id="CP059404">
    <property type="protein sequence ID" value="QNE89373.1"/>
    <property type="molecule type" value="Genomic_DNA"/>
</dbReference>
<dbReference type="InterPro" id="IPR036388">
    <property type="entry name" value="WH-like_DNA-bd_sf"/>
</dbReference>
<proteinExistence type="predicted"/>
<reference evidence="1 2" key="1">
    <citation type="submission" date="2020-07" db="EMBL/GenBank/DDBJ databases">
        <title>Complete genome and description of Corynebacterium incognita strain Marseille-Q3630 sp. nov.</title>
        <authorList>
            <person name="Boxberger M."/>
        </authorList>
    </citation>
    <scope>NUCLEOTIDE SEQUENCE [LARGE SCALE GENOMIC DNA]</scope>
    <source>
        <strain evidence="1 2">Marseille-Q3630</strain>
    </source>
</reference>